<evidence type="ECO:0000313" key="1">
    <source>
        <dbReference type="EMBL" id="KAF6746760.1"/>
    </source>
</evidence>
<gene>
    <name evidence="1" type="ORF">DFP72DRAFT_1076090</name>
</gene>
<reference evidence="1 2" key="1">
    <citation type="submission" date="2020-07" db="EMBL/GenBank/DDBJ databases">
        <title>Comparative genomics of pyrophilous fungi reveals a link between fire events and developmental genes.</title>
        <authorList>
            <consortium name="DOE Joint Genome Institute"/>
            <person name="Steindorff A.S."/>
            <person name="Carver A."/>
            <person name="Calhoun S."/>
            <person name="Stillman K."/>
            <person name="Liu H."/>
            <person name="Lipzen A."/>
            <person name="Pangilinan J."/>
            <person name="Labutti K."/>
            <person name="Bruns T.D."/>
            <person name="Grigoriev I.V."/>
        </authorList>
    </citation>
    <scope>NUCLEOTIDE SEQUENCE [LARGE SCALE GENOMIC DNA]</scope>
    <source>
        <strain evidence="1 2">CBS 144469</strain>
    </source>
</reference>
<dbReference type="AlphaFoldDB" id="A0A8H6HGS0"/>
<evidence type="ECO:0000313" key="2">
    <source>
        <dbReference type="Proteomes" id="UP000521943"/>
    </source>
</evidence>
<organism evidence="1 2">
    <name type="scientific">Ephemerocybe angulata</name>
    <dbReference type="NCBI Taxonomy" id="980116"/>
    <lineage>
        <taxon>Eukaryota</taxon>
        <taxon>Fungi</taxon>
        <taxon>Dikarya</taxon>
        <taxon>Basidiomycota</taxon>
        <taxon>Agaricomycotina</taxon>
        <taxon>Agaricomycetes</taxon>
        <taxon>Agaricomycetidae</taxon>
        <taxon>Agaricales</taxon>
        <taxon>Agaricineae</taxon>
        <taxon>Psathyrellaceae</taxon>
        <taxon>Ephemerocybe</taxon>
    </lineage>
</organism>
<dbReference type="Proteomes" id="UP000521943">
    <property type="component" value="Unassembled WGS sequence"/>
</dbReference>
<protein>
    <submittedName>
        <fullName evidence="1">Uncharacterized protein</fullName>
    </submittedName>
</protein>
<sequence>MSKAARADAIDMGTRQMTMKNIANRAPRNADRRMSFSITLPTQIMGKATIIKLATTDRLTLLIHIPNRHTSNSIEAKEIHGIEGILKHLGPATTKGLMSRRRIGRRQLRKWRYLRPRGHHGRLKEITKALKVIMTGKTTLRDRTLNKPEESALNRQADEGMMQADQELIRIQNIASLAQM</sequence>
<comment type="caution">
    <text evidence="1">The sequence shown here is derived from an EMBL/GenBank/DDBJ whole genome shotgun (WGS) entry which is preliminary data.</text>
</comment>
<name>A0A8H6HGS0_9AGAR</name>
<keyword evidence="2" id="KW-1185">Reference proteome</keyword>
<dbReference type="EMBL" id="JACGCI010000089">
    <property type="protein sequence ID" value="KAF6746760.1"/>
    <property type="molecule type" value="Genomic_DNA"/>
</dbReference>
<accession>A0A8H6HGS0</accession>
<proteinExistence type="predicted"/>